<feature type="domain" description="Solute-binding protein family 3/N-terminal" evidence="6">
    <location>
        <begin position="93"/>
        <end position="319"/>
    </location>
</feature>
<dbReference type="Pfam" id="PF00497">
    <property type="entry name" value="SBP_bac_3"/>
    <property type="match status" value="1"/>
</dbReference>
<dbReference type="PANTHER" id="PTHR30085">
    <property type="entry name" value="AMINO ACID ABC TRANSPORTER PERMEASE"/>
    <property type="match status" value="1"/>
</dbReference>
<gene>
    <name evidence="7" type="ORF">GCM10023147_51820</name>
</gene>
<dbReference type="EMBL" id="BAABFR010000192">
    <property type="protein sequence ID" value="GAA4407773.1"/>
    <property type="molecule type" value="Genomic_DNA"/>
</dbReference>
<evidence type="ECO:0000256" key="2">
    <source>
        <dbReference type="ARBA" id="ARBA00022448"/>
    </source>
</evidence>
<evidence type="ECO:0000256" key="5">
    <source>
        <dbReference type="SAM" id="MobiDB-lite"/>
    </source>
</evidence>
<feature type="region of interest" description="Disordered" evidence="5">
    <location>
        <begin position="58"/>
        <end position="78"/>
    </location>
</feature>
<dbReference type="PROSITE" id="PS51257">
    <property type="entry name" value="PROKAR_LIPOPROTEIN"/>
    <property type="match status" value="1"/>
</dbReference>
<dbReference type="RefSeq" id="WP_345001853.1">
    <property type="nucleotide sequence ID" value="NZ_BAABFR010000192.1"/>
</dbReference>
<dbReference type="PROSITE" id="PS01039">
    <property type="entry name" value="SBP_BACTERIAL_3"/>
    <property type="match status" value="1"/>
</dbReference>
<dbReference type="SUPFAM" id="SSF53850">
    <property type="entry name" value="Periplasmic binding protein-like II"/>
    <property type="match status" value="1"/>
</dbReference>
<keyword evidence="3" id="KW-0732">Signal</keyword>
<evidence type="ECO:0000259" key="6">
    <source>
        <dbReference type="SMART" id="SM00062"/>
    </source>
</evidence>
<dbReference type="InterPro" id="IPR001638">
    <property type="entry name" value="Solute-binding_3/MltF_N"/>
</dbReference>
<comment type="similarity">
    <text evidence="1 4">Belongs to the bacterial solute-binding protein 3 family.</text>
</comment>
<accession>A0ABP8KIT5</accession>
<evidence type="ECO:0000256" key="1">
    <source>
        <dbReference type="ARBA" id="ARBA00010333"/>
    </source>
</evidence>
<dbReference type="Proteomes" id="UP001500635">
    <property type="component" value="Unassembled WGS sequence"/>
</dbReference>
<name>A0ABP8KIT5_9ACTN</name>
<dbReference type="InterPro" id="IPR018313">
    <property type="entry name" value="SBP_3_CS"/>
</dbReference>
<evidence type="ECO:0000313" key="8">
    <source>
        <dbReference type="Proteomes" id="UP001500635"/>
    </source>
</evidence>
<sequence length="333" mass="34710">MIPLITRRRGAAAPALAALGVAVTVVAGCSSGSTQLGGASSPSVWAPMPAGVTEIRSLPGTASDTGCGDPTASYRPTGAQTGGTLAMIRARGRLIAGVDQNTYKFGYRNPVTGRLEGFDVDIARAVAKAIFGNPDAIQFRVVDPGTRIAAVQDHDVDITVDTMTVNCARWKDVAFSTVYYQAGQRVLVPKSSTATSIASLGGKKVCAAAGSTSIQNIVNAAGTGGSKPIGIQVSDWTDCLVMLQQNQVDAISTDDTILAGLAAQDPSTKIVGPAMTSEPYGIAIAKDRIDLVRFVNGVLAQMRTDGEWQTIYHRWLAGLLGDTGTPPTPRYRD</sequence>
<organism evidence="7 8">
    <name type="scientific">Tsukamurella soli</name>
    <dbReference type="NCBI Taxonomy" id="644556"/>
    <lineage>
        <taxon>Bacteria</taxon>
        <taxon>Bacillati</taxon>
        <taxon>Actinomycetota</taxon>
        <taxon>Actinomycetes</taxon>
        <taxon>Mycobacteriales</taxon>
        <taxon>Tsukamurellaceae</taxon>
        <taxon>Tsukamurella</taxon>
    </lineage>
</organism>
<reference evidence="8" key="1">
    <citation type="journal article" date="2019" name="Int. J. Syst. Evol. Microbiol.">
        <title>The Global Catalogue of Microorganisms (GCM) 10K type strain sequencing project: providing services to taxonomists for standard genome sequencing and annotation.</title>
        <authorList>
            <consortium name="The Broad Institute Genomics Platform"/>
            <consortium name="The Broad Institute Genome Sequencing Center for Infectious Disease"/>
            <person name="Wu L."/>
            <person name="Ma J."/>
        </authorList>
    </citation>
    <scope>NUCLEOTIDE SEQUENCE [LARGE SCALE GENOMIC DNA]</scope>
    <source>
        <strain evidence="8">JCM 17688</strain>
    </source>
</reference>
<proteinExistence type="inferred from homology"/>
<evidence type="ECO:0000256" key="3">
    <source>
        <dbReference type="ARBA" id="ARBA00022729"/>
    </source>
</evidence>
<dbReference type="SMART" id="SM00062">
    <property type="entry name" value="PBPb"/>
    <property type="match status" value="1"/>
</dbReference>
<comment type="caution">
    <text evidence="7">The sequence shown here is derived from an EMBL/GenBank/DDBJ whole genome shotgun (WGS) entry which is preliminary data.</text>
</comment>
<keyword evidence="8" id="KW-1185">Reference proteome</keyword>
<dbReference type="InterPro" id="IPR051455">
    <property type="entry name" value="Bact_solute-bind_prot3"/>
</dbReference>
<dbReference type="CDD" id="cd13690">
    <property type="entry name" value="PBP2_GluB"/>
    <property type="match status" value="1"/>
</dbReference>
<dbReference type="Gene3D" id="3.40.190.10">
    <property type="entry name" value="Periplasmic binding protein-like II"/>
    <property type="match status" value="2"/>
</dbReference>
<dbReference type="PANTHER" id="PTHR30085:SF6">
    <property type="entry name" value="ABC TRANSPORTER GLUTAMINE-BINDING PROTEIN GLNH"/>
    <property type="match status" value="1"/>
</dbReference>
<protein>
    <submittedName>
        <fullName evidence="7">Glutamate ABC transporter substrate-binding protein</fullName>
    </submittedName>
</protein>
<keyword evidence="2" id="KW-0813">Transport</keyword>
<evidence type="ECO:0000313" key="7">
    <source>
        <dbReference type="EMBL" id="GAA4407773.1"/>
    </source>
</evidence>
<evidence type="ECO:0000256" key="4">
    <source>
        <dbReference type="RuleBase" id="RU003744"/>
    </source>
</evidence>